<feature type="binding site" evidence="9">
    <location>
        <position position="281"/>
    </location>
    <ligand>
        <name>Zn(2+)</name>
        <dbReference type="ChEBI" id="CHEBI:29105"/>
        <label>2</label>
    </ligand>
</feature>
<feature type="binding site" evidence="9">
    <location>
        <position position="242"/>
    </location>
    <ligand>
        <name>Zn(2+)</name>
        <dbReference type="ChEBI" id="CHEBI:29105"/>
        <label>2</label>
    </ligand>
</feature>
<reference evidence="12 13" key="1">
    <citation type="submission" date="2010-05" db="EMBL/GenBank/DDBJ databases">
        <title>The Genome Sequence of Thecamonas trahens ATCC 50062.</title>
        <authorList>
            <consortium name="The Broad Institute Genome Sequencing Platform"/>
            <person name="Russ C."/>
            <person name="Cuomo C."/>
            <person name="Shea T."/>
            <person name="Young S.K."/>
            <person name="Zeng Q."/>
            <person name="Koehrsen M."/>
            <person name="Haas B."/>
            <person name="Borodovsky M."/>
            <person name="Guigo R."/>
            <person name="Alvarado L."/>
            <person name="Berlin A."/>
            <person name="Bochicchio J."/>
            <person name="Borenstein D."/>
            <person name="Chapman S."/>
            <person name="Chen Z."/>
            <person name="Freedman E."/>
            <person name="Gellesch M."/>
            <person name="Goldberg J."/>
            <person name="Griggs A."/>
            <person name="Gujja S."/>
            <person name="Heilman E."/>
            <person name="Heiman D."/>
            <person name="Hepburn T."/>
            <person name="Howarth C."/>
            <person name="Jen D."/>
            <person name="Larson L."/>
            <person name="Mehta T."/>
            <person name="Park D."/>
            <person name="Pearson M."/>
            <person name="Roberts A."/>
            <person name="Saif S."/>
            <person name="Shenoy N."/>
            <person name="Sisk P."/>
            <person name="Stolte C."/>
            <person name="Sykes S."/>
            <person name="Thomson T."/>
            <person name="Walk T."/>
            <person name="White J."/>
            <person name="Yandava C."/>
            <person name="Burger G."/>
            <person name="Gray M.W."/>
            <person name="Holland P.W.H."/>
            <person name="King N."/>
            <person name="Lang F.B.F."/>
            <person name="Roger A.J."/>
            <person name="Ruiz-Trillo I."/>
            <person name="Lander E."/>
            <person name="Nusbaum C."/>
        </authorList>
    </citation>
    <scope>NUCLEOTIDE SEQUENCE [LARGE SCALE GENOMIC DNA]</scope>
    <source>
        <strain evidence="12 13">ATCC 50062</strain>
    </source>
</reference>
<comment type="similarity">
    <text evidence="1 10">Belongs to the alkaline phosphatase family.</text>
</comment>
<evidence type="ECO:0000313" key="12">
    <source>
        <dbReference type="EMBL" id="KNC52584.1"/>
    </source>
</evidence>
<keyword evidence="4 9" id="KW-0479">Metal-binding</keyword>
<evidence type="ECO:0000256" key="7">
    <source>
        <dbReference type="ARBA" id="ARBA00022842"/>
    </source>
</evidence>
<organism evidence="12 13">
    <name type="scientific">Thecamonas trahens ATCC 50062</name>
    <dbReference type="NCBI Taxonomy" id="461836"/>
    <lineage>
        <taxon>Eukaryota</taxon>
        <taxon>Apusozoa</taxon>
        <taxon>Apusomonadida</taxon>
        <taxon>Apusomonadidae</taxon>
        <taxon>Thecamonas</taxon>
    </lineage>
</organism>
<dbReference type="SUPFAM" id="SSF53649">
    <property type="entry name" value="Alkaline phosphatase-like"/>
    <property type="match status" value="1"/>
</dbReference>
<keyword evidence="7 9" id="KW-0460">Magnesium</keyword>
<proteinExistence type="inferred from homology"/>
<evidence type="ECO:0000256" key="3">
    <source>
        <dbReference type="ARBA" id="ARBA00022553"/>
    </source>
</evidence>
<keyword evidence="6 9" id="KW-0862">Zinc</keyword>
<evidence type="ECO:0000256" key="2">
    <source>
        <dbReference type="ARBA" id="ARBA00012647"/>
    </source>
</evidence>
<dbReference type="OrthoDB" id="7392499at2759"/>
<evidence type="ECO:0000256" key="10">
    <source>
        <dbReference type="RuleBase" id="RU003946"/>
    </source>
</evidence>
<dbReference type="GO" id="GO:0046872">
    <property type="term" value="F:metal ion binding"/>
    <property type="evidence" value="ECO:0007669"/>
    <property type="project" value="UniProtKB-KW"/>
</dbReference>
<feature type="binding site" evidence="9">
    <location>
        <position position="5"/>
    </location>
    <ligand>
        <name>Zn(2+)</name>
        <dbReference type="ChEBI" id="CHEBI:29105"/>
        <label>2</label>
    </ligand>
</feature>
<feature type="binding site" evidence="9">
    <location>
        <position position="100"/>
    </location>
    <ligand>
        <name>Mg(2+)</name>
        <dbReference type="ChEBI" id="CHEBI:18420"/>
    </ligand>
</feature>
<dbReference type="CDD" id="cd16012">
    <property type="entry name" value="ALP"/>
    <property type="match status" value="1"/>
</dbReference>
<evidence type="ECO:0000256" key="5">
    <source>
        <dbReference type="ARBA" id="ARBA00022801"/>
    </source>
</evidence>
<dbReference type="STRING" id="461836.A0A0L0DJL0"/>
<dbReference type="PANTHER" id="PTHR11596">
    <property type="entry name" value="ALKALINE PHOSPHATASE"/>
    <property type="match status" value="1"/>
</dbReference>
<dbReference type="PROSITE" id="PS00123">
    <property type="entry name" value="ALKALINE_PHOSPHATASE"/>
    <property type="match status" value="1"/>
</dbReference>
<evidence type="ECO:0000256" key="4">
    <source>
        <dbReference type="ARBA" id="ARBA00022723"/>
    </source>
</evidence>
<dbReference type="EMBL" id="GL349474">
    <property type="protein sequence ID" value="KNC52584.1"/>
    <property type="molecule type" value="Genomic_DNA"/>
</dbReference>
<feature type="binding site" evidence="9">
    <location>
        <position position="383"/>
    </location>
    <ligand>
        <name>Zn(2+)</name>
        <dbReference type="ChEBI" id="CHEBI:29105"/>
        <label>2</label>
    </ligand>
</feature>
<dbReference type="SMART" id="SM00098">
    <property type="entry name" value="alkPPc"/>
    <property type="match status" value="1"/>
</dbReference>
<dbReference type="InterPro" id="IPR017850">
    <property type="entry name" value="Alkaline_phosphatase_core_sf"/>
</dbReference>
<dbReference type="Gene3D" id="3.40.720.10">
    <property type="entry name" value="Alkaline Phosphatase, subunit A"/>
    <property type="match status" value="1"/>
</dbReference>
<feature type="binding site" evidence="9">
    <location>
        <position position="280"/>
    </location>
    <ligand>
        <name>Zn(2+)</name>
        <dbReference type="ChEBI" id="CHEBI:29105"/>
        <label>2</label>
    </ligand>
</feature>
<protein>
    <recommendedName>
        <fullName evidence="2 11">Alkaline phosphatase</fullName>
        <ecNumber evidence="2 11">3.1.3.1</ecNumber>
    </recommendedName>
</protein>
<feature type="active site" description="Phosphoserine intermediate" evidence="8">
    <location>
        <position position="47"/>
    </location>
</feature>
<gene>
    <name evidence="12" type="ORF">AMSG_08446</name>
</gene>
<evidence type="ECO:0000256" key="1">
    <source>
        <dbReference type="ARBA" id="ARBA00005984"/>
    </source>
</evidence>
<dbReference type="GO" id="GO:0004035">
    <property type="term" value="F:alkaline phosphatase activity"/>
    <property type="evidence" value="ECO:0007669"/>
    <property type="project" value="UniProtKB-EC"/>
</dbReference>
<keyword evidence="3" id="KW-0597">Phosphoprotein</keyword>
<accession>A0A0L0DJL0</accession>
<feature type="binding site" evidence="9">
    <location>
        <position position="5"/>
    </location>
    <ligand>
        <name>Mg(2+)</name>
        <dbReference type="ChEBI" id="CHEBI:18420"/>
    </ligand>
</feature>
<sequence>MMISDGFGPSGETMARVFANKAQLQPLDYQLRGASITYSTSNLVTDSAAGATCFSCALKTYNGAIGVTDSQPPEACATVLEAAAAAGMATGVVVTSRVTHATPAAFTAHVPDREMEPTIAEQQITQKIDLLFGGGRCEFQPQSVAGSCRADEKDVMSEARDAGFSVITDVAGLRSATTASLPLIGLFAQSHMAFELDRVPADQPSLDEMVAKALELLSALPKAATHGMFLMIEGSRIDHAGHNNDAAAHVYETLQFQQAFSQAVEYARGHGNTVVVSTSDHETGGLTLARTKPVLGRDTYPYVWYPKVLARANHSAEYLAHELQANASMSLVDTVVVNYGIEPTPAELATLEAARINGTTPLTYALSEFISYHANVGWTTHGHTGEDVNLYLYGPGTEAMYGVHQNSDIGAFLASKLKLDLAALTPEIRRKFPPIPMPPTARSEHAVHD</sequence>
<keyword evidence="5 11" id="KW-0378">Hydrolase</keyword>
<feature type="binding site" evidence="9">
    <location>
        <position position="233"/>
    </location>
    <ligand>
        <name>Mg(2+)</name>
        <dbReference type="ChEBI" id="CHEBI:18420"/>
    </ligand>
</feature>
<dbReference type="Pfam" id="PF00245">
    <property type="entry name" value="Alk_phosphatase"/>
    <property type="match status" value="1"/>
</dbReference>
<dbReference type="EC" id="3.1.3.1" evidence="2 11"/>
<dbReference type="InterPro" id="IPR018299">
    <property type="entry name" value="Alkaline_phosphatase_AS"/>
</dbReference>
<dbReference type="Gene3D" id="1.10.60.40">
    <property type="match status" value="1"/>
</dbReference>
<dbReference type="Proteomes" id="UP000054408">
    <property type="component" value="Unassembled WGS sequence"/>
</dbReference>
<dbReference type="InterPro" id="IPR001952">
    <property type="entry name" value="Alkaline_phosphatase"/>
</dbReference>
<comment type="cofactor">
    <cofactor evidence="9">
        <name>Mg(2+)</name>
        <dbReference type="ChEBI" id="CHEBI:18420"/>
    </cofactor>
    <text evidence="9">Binds 1 Mg(2+) ion.</text>
</comment>
<dbReference type="eggNOG" id="KOG4126">
    <property type="taxonomic scope" value="Eukaryota"/>
</dbReference>
<feature type="binding site" evidence="9">
    <location>
        <position position="238"/>
    </location>
    <ligand>
        <name>Zn(2+)</name>
        <dbReference type="ChEBI" id="CHEBI:29105"/>
        <label>2</label>
    </ligand>
</feature>
<dbReference type="AlphaFoldDB" id="A0A0L0DJL0"/>
<keyword evidence="13" id="KW-1185">Reference proteome</keyword>
<dbReference type="PRINTS" id="PR00113">
    <property type="entry name" value="ALKPHPHTASE"/>
</dbReference>
<comment type="cofactor">
    <cofactor evidence="9">
        <name>Zn(2+)</name>
        <dbReference type="ChEBI" id="CHEBI:29105"/>
    </cofactor>
    <text evidence="9">Binds 2 Zn(2+) ions.</text>
</comment>
<name>A0A0L0DJL0_THETB</name>
<dbReference type="OMA" id="KAAGYMT"/>
<evidence type="ECO:0000256" key="8">
    <source>
        <dbReference type="PIRSR" id="PIRSR601952-1"/>
    </source>
</evidence>
<feature type="binding site" evidence="9">
    <location>
        <position position="102"/>
    </location>
    <ligand>
        <name>Mg(2+)</name>
        <dbReference type="ChEBI" id="CHEBI:18420"/>
    </ligand>
</feature>
<evidence type="ECO:0000256" key="6">
    <source>
        <dbReference type="ARBA" id="ARBA00022833"/>
    </source>
</evidence>
<comment type="catalytic activity">
    <reaction evidence="11">
        <text>a phosphate monoester + H2O = an alcohol + phosphate</text>
        <dbReference type="Rhea" id="RHEA:15017"/>
        <dbReference type="ChEBI" id="CHEBI:15377"/>
        <dbReference type="ChEBI" id="CHEBI:30879"/>
        <dbReference type="ChEBI" id="CHEBI:43474"/>
        <dbReference type="ChEBI" id="CHEBI:67140"/>
        <dbReference type="EC" id="3.1.3.1"/>
    </reaction>
</comment>
<dbReference type="GeneID" id="25567139"/>
<evidence type="ECO:0000256" key="11">
    <source>
        <dbReference type="RuleBase" id="RU003947"/>
    </source>
</evidence>
<dbReference type="RefSeq" id="XP_013755144.1">
    <property type="nucleotide sequence ID" value="XM_013899690.1"/>
</dbReference>
<dbReference type="PANTHER" id="PTHR11596:SF5">
    <property type="entry name" value="ALKALINE PHOSPHATASE"/>
    <property type="match status" value="1"/>
</dbReference>
<evidence type="ECO:0000256" key="9">
    <source>
        <dbReference type="PIRSR" id="PIRSR601952-2"/>
    </source>
</evidence>
<evidence type="ECO:0000313" key="13">
    <source>
        <dbReference type="Proteomes" id="UP000054408"/>
    </source>
</evidence>